<evidence type="ECO:0000256" key="3">
    <source>
        <dbReference type="ARBA" id="ARBA00022553"/>
    </source>
</evidence>
<comment type="catalytic activity">
    <reaction evidence="1">
        <text>ATP + protein L-histidine = ADP + protein N-phospho-L-histidine.</text>
        <dbReference type="EC" id="2.7.13.3"/>
    </reaction>
</comment>
<dbReference type="Gene3D" id="1.10.287.130">
    <property type="match status" value="1"/>
</dbReference>
<comment type="caution">
    <text evidence="5">The sequence shown here is derived from an EMBL/GenBank/DDBJ whole genome shotgun (WGS) entry which is preliminary data.</text>
</comment>
<evidence type="ECO:0000259" key="4">
    <source>
        <dbReference type="PROSITE" id="PS50109"/>
    </source>
</evidence>
<dbReference type="InterPro" id="IPR005467">
    <property type="entry name" value="His_kinase_dom"/>
</dbReference>
<dbReference type="Pfam" id="PF02518">
    <property type="entry name" value="HATPase_c"/>
    <property type="match status" value="1"/>
</dbReference>
<proteinExistence type="predicted"/>
<dbReference type="PRINTS" id="PR00344">
    <property type="entry name" value="BCTRLSENSOR"/>
</dbReference>
<dbReference type="InterPro" id="IPR036890">
    <property type="entry name" value="HATPase_C_sf"/>
</dbReference>
<dbReference type="PANTHER" id="PTHR43065">
    <property type="entry name" value="SENSOR HISTIDINE KINASE"/>
    <property type="match status" value="1"/>
</dbReference>
<protein>
    <recommendedName>
        <fullName evidence="2">histidine kinase</fullName>
        <ecNumber evidence="2">2.7.13.3</ecNumber>
    </recommendedName>
</protein>
<dbReference type="Proteomes" id="UP000586119">
    <property type="component" value="Unassembled WGS sequence"/>
</dbReference>
<evidence type="ECO:0000256" key="2">
    <source>
        <dbReference type="ARBA" id="ARBA00012438"/>
    </source>
</evidence>
<accession>A0A7Z0LIM9</accession>
<dbReference type="SUPFAM" id="SSF55874">
    <property type="entry name" value="ATPase domain of HSP90 chaperone/DNA topoisomerase II/histidine kinase"/>
    <property type="match status" value="1"/>
</dbReference>
<dbReference type="PANTHER" id="PTHR43065:SF50">
    <property type="entry name" value="HISTIDINE KINASE"/>
    <property type="match status" value="1"/>
</dbReference>
<dbReference type="SMART" id="SM00387">
    <property type="entry name" value="HATPase_c"/>
    <property type="match status" value="1"/>
</dbReference>
<reference evidence="5 6" key="1">
    <citation type="journal article" date="2015" name="Int. J. Syst. Evol. Microbiol.">
        <title>Halomonas salicampi sp. nov., a halotolerant and alkalitolerant bacterium isolated from a saltern soil.</title>
        <authorList>
            <person name="Lee J.C."/>
            <person name="Kim Y.S."/>
            <person name="Yun B.S."/>
            <person name="Whang K.S."/>
        </authorList>
    </citation>
    <scope>NUCLEOTIDE SEQUENCE [LARGE SCALE GENOMIC DNA]</scope>
    <source>
        <strain evidence="5 6">BH103</strain>
    </source>
</reference>
<dbReference type="InterPro" id="IPR003594">
    <property type="entry name" value="HATPase_dom"/>
</dbReference>
<feature type="domain" description="Histidine kinase" evidence="4">
    <location>
        <begin position="38"/>
        <end position="274"/>
    </location>
</feature>
<evidence type="ECO:0000313" key="6">
    <source>
        <dbReference type="Proteomes" id="UP000586119"/>
    </source>
</evidence>
<dbReference type="RefSeq" id="WP_179928979.1">
    <property type="nucleotide sequence ID" value="NZ_JACCDF010000001.1"/>
</dbReference>
<evidence type="ECO:0000313" key="5">
    <source>
        <dbReference type="EMBL" id="NYS59667.1"/>
    </source>
</evidence>
<organism evidence="5 6">
    <name type="scientific">Vreelandella salicampi</name>
    <dbReference type="NCBI Taxonomy" id="1449798"/>
    <lineage>
        <taxon>Bacteria</taxon>
        <taxon>Pseudomonadati</taxon>
        <taxon>Pseudomonadota</taxon>
        <taxon>Gammaproteobacteria</taxon>
        <taxon>Oceanospirillales</taxon>
        <taxon>Halomonadaceae</taxon>
        <taxon>Vreelandella</taxon>
    </lineage>
</organism>
<dbReference type="CDD" id="cd00082">
    <property type="entry name" value="HisKA"/>
    <property type="match status" value="1"/>
</dbReference>
<keyword evidence="6" id="KW-1185">Reference proteome</keyword>
<dbReference type="Gene3D" id="3.30.565.10">
    <property type="entry name" value="Histidine kinase-like ATPase, C-terminal domain"/>
    <property type="match status" value="1"/>
</dbReference>
<dbReference type="EMBL" id="JACCDF010000001">
    <property type="protein sequence ID" value="NYS59667.1"/>
    <property type="molecule type" value="Genomic_DNA"/>
</dbReference>
<dbReference type="EC" id="2.7.13.3" evidence="2"/>
<dbReference type="InterPro" id="IPR004358">
    <property type="entry name" value="Sig_transdc_His_kin-like_C"/>
</dbReference>
<dbReference type="InterPro" id="IPR036097">
    <property type="entry name" value="HisK_dim/P_sf"/>
</dbReference>
<name>A0A7Z0LIM9_9GAMM</name>
<sequence>MMQNRTVPLSQALIDEESARAHLLQSEKLASIGQLAAGVAHEINNPVGYVFSNLSTLAGYVQELIKLIDAIDSAASLDDLKQFKQSTDYAYIRSDVQDLIGESEEGIERVKSIITALKDFSHIEEDAFTYADIHRGIETTLNLVNNEIKYKADVVKAFAELPKVECLPSQINQVVLNLLTNAAHAMGPRGTIYLRTGYEGEHVWFEVEDTGKGIAAEQLPHLFEPFYTTKPVGEGTGLGLSLSYSIVVKHSGDIQVFSEPGAGSRFRVWLPVHQCVRPQEVSE</sequence>
<dbReference type="SUPFAM" id="SSF47384">
    <property type="entry name" value="Homodimeric domain of signal transducing histidine kinase"/>
    <property type="match status" value="1"/>
</dbReference>
<gene>
    <name evidence="5" type="ORF">HZS81_02655</name>
</gene>
<keyword evidence="3" id="KW-0597">Phosphoprotein</keyword>
<dbReference type="InterPro" id="IPR003661">
    <property type="entry name" value="HisK_dim/P_dom"/>
</dbReference>
<dbReference type="PROSITE" id="PS50109">
    <property type="entry name" value="HIS_KIN"/>
    <property type="match status" value="1"/>
</dbReference>
<dbReference type="AlphaFoldDB" id="A0A7Z0LIM9"/>
<evidence type="ECO:0000256" key="1">
    <source>
        <dbReference type="ARBA" id="ARBA00000085"/>
    </source>
</evidence>
<dbReference type="GO" id="GO:0000155">
    <property type="term" value="F:phosphorelay sensor kinase activity"/>
    <property type="evidence" value="ECO:0007669"/>
    <property type="project" value="InterPro"/>
</dbReference>